<dbReference type="Gene3D" id="3.40.50.1820">
    <property type="entry name" value="alpha/beta hydrolase"/>
    <property type="match status" value="1"/>
</dbReference>
<evidence type="ECO:0000313" key="5">
    <source>
        <dbReference type="Proteomes" id="UP000598054"/>
    </source>
</evidence>
<keyword evidence="3" id="KW-0378">Hydrolase</keyword>
<gene>
    <name evidence="4" type="ORF">I6J41_32030</name>
    <name evidence="3" type="ORF">I6J42_01990</name>
</gene>
<feature type="compositionally biased region" description="Low complexity" evidence="1">
    <location>
        <begin position="217"/>
        <end position="240"/>
    </location>
</feature>
<dbReference type="InterPro" id="IPR029058">
    <property type="entry name" value="AB_hydrolase_fold"/>
</dbReference>
<keyword evidence="5" id="KW-1185">Reference proteome</keyword>
<dbReference type="GO" id="GO:0016787">
    <property type="term" value="F:hydrolase activity"/>
    <property type="evidence" value="ECO:0007669"/>
    <property type="project" value="UniProtKB-KW"/>
</dbReference>
<dbReference type="Proteomes" id="UP000598054">
    <property type="component" value="Chromosome"/>
</dbReference>
<organism evidence="3 6">
    <name type="scientific">Streptomyces californicus</name>
    <dbReference type="NCBI Taxonomy" id="67351"/>
    <lineage>
        <taxon>Bacteria</taxon>
        <taxon>Bacillati</taxon>
        <taxon>Actinomycetota</taxon>
        <taxon>Actinomycetes</taxon>
        <taxon>Kitasatosporales</taxon>
        <taxon>Streptomycetaceae</taxon>
        <taxon>Streptomyces</taxon>
    </lineage>
</organism>
<proteinExistence type="predicted"/>
<sequence>MPTTDATTAAATAATAVRTGRLEAPGATLHYEVRGRGPLLVMMPGGSADAGIYDTLAAGLADRWTVVAFDPRGYSRSTLHGPAGEQLPGTHSEDVARLIELLSPDGAPAAVFGSSSSAIVALDLLSRRPGLVGRVVAHEPPLVELLPDPAAGRAVFAAVRESFLRDGVEAAMATMAAGLAPEGGAGGGRYEVATGADEESRAATGPVEDGGATAPPEESGGASEAEAEAEAQNGAGAGAGAEVDAAAEAEAATVRRMMANLPVFLEHVLCSFSGHAPDLDALRTAAPKLVVGVGRDSRALLPAVAAERLAQRVGSATAEFPGGHVGLTEDPVAFGARLREVLLG</sequence>
<dbReference type="Pfam" id="PF00561">
    <property type="entry name" value="Abhydrolase_1"/>
    <property type="match status" value="1"/>
</dbReference>
<dbReference type="AlphaFoldDB" id="A0ABD7CQ97"/>
<name>A0ABD7CQ97_9ACTN</name>
<evidence type="ECO:0000313" key="3">
    <source>
        <dbReference type="EMBL" id="QRV32927.1"/>
    </source>
</evidence>
<dbReference type="EMBL" id="CP070249">
    <property type="protein sequence ID" value="QRV44880.1"/>
    <property type="molecule type" value="Genomic_DNA"/>
</dbReference>
<feature type="region of interest" description="Disordered" evidence="1">
    <location>
        <begin position="196"/>
        <end position="240"/>
    </location>
</feature>
<dbReference type="GeneID" id="63984245"/>
<dbReference type="SUPFAM" id="SSF53474">
    <property type="entry name" value="alpha/beta-Hydrolases"/>
    <property type="match status" value="1"/>
</dbReference>
<reference evidence="5 6" key="1">
    <citation type="submission" date="2021-02" db="EMBL/GenBank/DDBJ databases">
        <title>FDA dAtabase for Regulatory Grade micrObial Sequences (FDA-ARGOS): Supporting development and validation of Infectious Disease Dx tests.</title>
        <authorList>
            <person name="Sproer C."/>
            <person name="Gronow S."/>
            <person name="Severitt S."/>
            <person name="Schroder I."/>
            <person name="Tallon L."/>
            <person name="Sadzewicz L."/>
            <person name="Zhao X."/>
            <person name="Boylan J."/>
            <person name="Ott S."/>
            <person name="Bowen H."/>
            <person name="Vavikolanu K."/>
            <person name="Mehta A."/>
            <person name="Aluvathingal J."/>
            <person name="Nadendla S."/>
            <person name="Lowell S."/>
            <person name="Myers T."/>
            <person name="Yan Y."/>
            <person name="Sichtig H."/>
        </authorList>
    </citation>
    <scope>NUCLEOTIDE SEQUENCE [LARGE SCALE GENOMIC DNA]</scope>
    <source>
        <strain evidence="4 5">FDAARGOS_1211</strain>
        <strain evidence="3 6">FDAARGOS_1212</strain>
    </source>
</reference>
<accession>A0ABD7CQ97</accession>
<dbReference type="RefSeq" id="WP_050493690.1">
    <property type="nucleotide sequence ID" value="NZ_CP070242.1"/>
</dbReference>
<dbReference type="Proteomes" id="UP000623926">
    <property type="component" value="Chromosome"/>
</dbReference>
<evidence type="ECO:0000313" key="6">
    <source>
        <dbReference type="Proteomes" id="UP000623926"/>
    </source>
</evidence>
<dbReference type="InterPro" id="IPR000073">
    <property type="entry name" value="AB_hydrolase_1"/>
</dbReference>
<evidence type="ECO:0000256" key="1">
    <source>
        <dbReference type="SAM" id="MobiDB-lite"/>
    </source>
</evidence>
<feature type="domain" description="AB hydrolase-1" evidence="2">
    <location>
        <begin position="38"/>
        <end position="170"/>
    </location>
</feature>
<dbReference type="EMBL" id="CP070245">
    <property type="protein sequence ID" value="QRV32927.1"/>
    <property type="molecule type" value="Genomic_DNA"/>
</dbReference>
<evidence type="ECO:0000313" key="4">
    <source>
        <dbReference type="EMBL" id="QRV44880.1"/>
    </source>
</evidence>
<protein>
    <submittedName>
        <fullName evidence="3">Alpha/beta hydrolase</fullName>
    </submittedName>
</protein>
<evidence type="ECO:0000259" key="2">
    <source>
        <dbReference type="Pfam" id="PF00561"/>
    </source>
</evidence>